<gene>
    <name evidence="5" type="ORF">BK798_00565</name>
</gene>
<dbReference type="EMBL" id="CP017803">
    <property type="protein sequence ID" value="ATZ59008.1"/>
    <property type="molecule type" value="Genomic_DNA"/>
</dbReference>
<evidence type="ECO:0000256" key="2">
    <source>
        <dbReference type="ARBA" id="ARBA00022759"/>
    </source>
</evidence>
<sequence length="466" mass="54243">MKFKTEKELLKYTSKIDGKTFDEIDSKNLLKNTNPKRQKGILGQVVETGFYNYDLNNKSNADFENLGIELKVTGYKQNKNGSISAKERLVLSKIDFNKIINETYESSHLLEKCKKMLIIWYLYEPKKEAKDYVITHHQLYDMNNDEYIFKSDFELIKEKVLNGKAHELSEGDTSYLGACTKAATSKDRTSQPFSDIPSKPRAYSLKNSYMTGILRNSIKPEITLDIKESKVNLNYDFKIDDSHCDLEKIPRFKTIEKYITSKIKPYLGKTQLEILKELTGKTYTEKIPKHINKMISDILIGKDNELCEKDELFTKTNYIIKNLPVNGEKALERMSFKTLELNDFNDDWEDSYWKNYFEEVTLITICYEGNSRSKNGYRTLKEVKKITFNDDDLDSFEKTYNLVKKTIDTQNTELLPKPKSFDNQKLVVAPKGVKGDDAYNNFLKQNKTKVAFMLTKELLNEKLKNQ</sequence>
<dbReference type="SMART" id="SM00927">
    <property type="entry name" value="MutH"/>
    <property type="match status" value="1"/>
</dbReference>
<dbReference type="Gene3D" id="3.40.600.10">
    <property type="entry name" value="DNA mismatch repair MutH/Restriction endonuclease, type II"/>
    <property type="match status" value="2"/>
</dbReference>
<evidence type="ECO:0000256" key="1">
    <source>
        <dbReference type="ARBA" id="ARBA00022722"/>
    </source>
</evidence>
<dbReference type="REBASE" id="226092">
    <property type="entry name" value="MsmKB11ORF570P"/>
</dbReference>
<dbReference type="GO" id="GO:0004519">
    <property type="term" value="F:endonuclease activity"/>
    <property type="evidence" value="ECO:0007669"/>
    <property type="project" value="UniProtKB-KW"/>
</dbReference>
<dbReference type="GO" id="GO:0016787">
    <property type="term" value="F:hydrolase activity"/>
    <property type="evidence" value="ECO:0007669"/>
    <property type="project" value="UniProtKB-KW"/>
</dbReference>
<dbReference type="InterPro" id="IPR011337">
    <property type="entry name" value="DNA_rep_MutH/RE_typeII_Sau3AI"/>
</dbReference>
<evidence type="ECO:0000259" key="4">
    <source>
        <dbReference type="SMART" id="SM00927"/>
    </source>
</evidence>
<keyword evidence="2" id="KW-0255">Endonuclease</keyword>
<dbReference type="GO" id="GO:0003677">
    <property type="term" value="F:DNA binding"/>
    <property type="evidence" value="ECO:0007669"/>
    <property type="project" value="InterPro"/>
</dbReference>
<dbReference type="NCBIfam" id="NF040973">
    <property type="entry name" value="restrict_Sau3AI"/>
    <property type="match status" value="1"/>
</dbReference>
<dbReference type="RefSeq" id="WP_100815134.1">
    <property type="nucleotide sequence ID" value="NZ_CP017803.1"/>
</dbReference>
<keyword evidence="1" id="KW-0540">Nuclease</keyword>
<dbReference type="SUPFAM" id="SSF52980">
    <property type="entry name" value="Restriction endonuclease-like"/>
    <property type="match status" value="2"/>
</dbReference>
<reference evidence="5 6" key="1">
    <citation type="submission" date="2016-10" db="EMBL/GenBank/DDBJ databases">
        <authorList>
            <person name="Varghese N."/>
        </authorList>
    </citation>
    <scope>NUCLEOTIDE SEQUENCE [LARGE SCALE GENOMIC DNA]</scope>
    <source>
        <strain evidence="5 6">KB11</strain>
    </source>
</reference>
<accession>A0A2H4U4G1</accession>
<dbReference type="InterPro" id="IPR037057">
    <property type="entry name" value="DNA_rep_MutH/T2_RE_sf"/>
</dbReference>
<dbReference type="Proteomes" id="UP000232133">
    <property type="component" value="Chromosome"/>
</dbReference>
<dbReference type="GeneID" id="35117826"/>
<name>A0A2H4U4G1_METSM</name>
<dbReference type="AlphaFoldDB" id="A0A2H4U4G1"/>
<dbReference type="Pfam" id="PF02976">
    <property type="entry name" value="MutH"/>
    <property type="match status" value="1"/>
</dbReference>
<evidence type="ECO:0000256" key="3">
    <source>
        <dbReference type="ARBA" id="ARBA00022801"/>
    </source>
</evidence>
<proteinExistence type="predicted"/>
<keyword evidence="3" id="KW-0378">Hydrolase</keyword>
<organism evidence="5 6">
    <name type="scientific">Methanobrevibacter smithii</name>
    <dbReference type="NCBI Taxonomy" id="2173"/>
    <lineage>
        <taxon>Archaea</taxon>
        <taxon>Methanobacteriati</taxon>
        <taxon>Methanobacteriota</taxon>
        <taxon>Methanomada group</taxon>
        <taxon>Methanobacteria</taxon>
        <taxon>Methanobacteriales</taxon>
        <taxon>Methanobacteriaceae</taxon>
        <taxon>Methanobrevibacter</taxon>
    </lineage>
</organism>
<dbReference type="CDD" id="cd22356">
    <property type="entry name" value="Sau3AI_N-like"/>
    <property type="match status" value="1"/>
</dbReference>
<dbReference type="InterPro" id="IPR011335">
    <property type="entry name" value="Restrct_endonuc-II-like"/>
</dbReference>
<feature type="domain" description="DNA mismatch repair MutH/Type II restriction enzyme Sau3AI" evidence="4">
    <location>
        <begin position="53"/>
        <end position="152"/>
    </location>
</feature>
<evidence type="ECO:0000313" key="5">
    <source>
        <dbReference type="EMBL" id="ATZ59008.1"/>
    </source>
</evidence>
<evidence type="ECO:0000313" key="6">
    <source>
        <dbReference type="Proteomes" id="UP000232133"/>
    </source>
</evidence>
<protein>
    <recommendedName>
        <fullName evidence="4">DNA mismatch repair MutH/Type II restriction enzyme Sau3AI domain-containing protein</fullName>
    </recommendedName>
</protein>